<feature type="region of interest" description="Disordered" evidence="1">
    <location>
        <begin position="160"/>
        <end position="180"/>
    </location>
</feature>
<feature type="compositionally biased region" description="Low complexity" evidence="1">
    <location>
        <begin position="91"/>
        <end position="101"/>
    </location>
</feature>
<dbReference type="STRING" id="392015.SAMN05421543_12618"/>
<gene>
    <name evidence="2" type="ORF">SAMN05421543_12618</name>
</gene>
<dbReference type="AlphaFoldDB" id="A0A1I7L6I6"/>
<evidence type="ECO:0000256" key="1">
    <source>
        <dbReference type="SAM" id="MobiDB-lite"/>
    </source>
</evidence>
<name>A0A1I7L6I6_9BACL</name>
<reference evidence="3" key="1">
    <citation type="submission" date="2016-10" db="EMBL/GenBank/DDBJ databases">
        <authorList>
            <person name="Varghese N."/>
        </authorList>
    </citation>
    <scope>NUCLEOTIDE SEQUENCE [LARGE SCALE GENOMIC DNA]</scope>
    <source>
        <strain evidence="3">DSM 17980</strain>
    </source>
</reference>
<evidence type="ECO:0000313" key="2">
    <source>
        <dbReference type="EMBL" id="SFV05258.1"/>
    </source>
</evidence>
<evidence type="ECO:0000313" key="3">
    <source>
        <dbReference type="Proteomes" id="UP000183508"/>
    </source>
</evidence>
<accession>A0A1I7L6I6</accession>
<organism evidence="2 3">
    <name type="scientific">Alicyclobacillus macrosporangiidus</name>
    <dbReference type="NCBI Taxonomy" id="392015"/>
    <lineage>
        <taxon>Bacteria</taxon>
        <taxon>Bacillati</taxon>
        <taxon>Bacillota</taxon>
        <taxon>Bacilli</taxon>
        <taxon>Bacillales</taxon>
        <taxon>Alicyclobacillaceae</taxon>
        <taxon>Alicyclobacillus</taxon>
    </lineage>
</organism>
<dbReference type="RefSeq" id="WP_074955938.1">
    <property type="nucleotide sequence ID" value="NZ_FPBV01000026.1"/>
</dbReference>
<sequence>MDDEEILATLRACSQLLDHVLALGDTLLQHPTFCDPYADAWPAWWTLWKQRNDAFDRLQTALRDSEMWFTGSAPGCTALDASGHPLQSGTSARQSASQALSADEASSGVSAALHEVATEIEAKAQRVLAQNKALEDSLCQRMGVVQKALRHLRHAQAFEHTYKASQSRPRPAMPLIDRRG</sequence>
<dbReference type="EMBL" id="FPBV01000026">
    <property type="protein sequence ID" value="SFV05258.1"/>
    <property type="molecule type" value="Genomic_DNA"/>
</dbReference>
<feature type="region of interest" description="Disordered" evidence="1">
    <location>
        <begin position="80"/>
        <end position="101"/>
    </location>
</feature>
<keyword evidence="3" id="KW-1185">Reference proteome</keyword>
<protein>
    <submittedName>
        <fullName evidence="2">Uncharacterized protein</fullName>
    </submittedName>
</protein>
<proteinExistence type="predicted"/>
<dbReference type="Proteomes" id="UP000183508">
    <property type="component" value="Unassembled WGS sequence"/>
</dbReference>